<keyword evidence="2" id="KW-1185">Reference proteome</keyword>
<sequence>MMNRGIREEDWQGRRRWLAEAKGHTGHITQFRSCLRVTSDQELVTSWGKHH</sequence>
<dbReference type="EMBL" id="OV725083">
    <property type="protein sequence ID" value="CAH1407381.1"/>
    <property type="molecule type" value="Genomic_DNA"/>
</dbReference>
<evidence type="ECO:0000313" key="1">
    <source>
        <dbReference type="EMBL" id="CAH1407381.1"/>
    </source>
</evidence>
<protein>
    <submittedName>
        <fullName evidence="1">Uncharacterized protein</fullName>
    </submittedName>
</protein>
<reference evidence="1" key="1">
    <citation type="submission" date="2022-01" db="EMBL/GenBank/DDBJ databases">
        <authorList>
            <person name="King R."/>
        </authorList>
    </citation>
    <scope>NUCLEOTIDE SEQUENCE</scope>
</reference>
<proteinExistence type="predicted"/>
<organism evidence="1 2">
    <name type="scientific">Nezara viridula</name>
    <name type="common">Southern green stink bug</name>
    <name type="synonym">Cimex viridulus</name>
    <dbReference type="NCBI Taxonomy" id="85310"/>
    <lineage>
        <taxon>Eukaryota</taxon>
        <taxon>Metazoa</taxon>
        <taxon>Ecdysozoa</taxon>
        <taxon>Arthropoda</taxon>
        <taxon>Hexapoda</taxon>
        <taxon>Insecta</taxon>
        <taxon>Pterygota</taxon>
        <taxon>Neoptera</taxon>
        <taxon>Paraneoptera</taxon>
        <taxon>Hemiptera</taxon>
        <taxon>Heteroptera</taxon>
        <taxon>Panheteroptera</taxon>
        <taxon>Pentatomomorpha</taxon>
        <taxon>Pentatomoidea</taxon>
        <taxon>Pentatomidae</taxon>
        <taxon>Pentatominae</taxon>
        <taxon>Nezara</taxon>
    </lineage>
</organism>
<dbReference type="Proteomes" id="UP001152798">
    <property type="component" value="Chromosome 7"/>
</dbReference>
<dbReference type="AlphaFoldDB" id="A0A9P0MXH5"/>
<gene>
    <name evidence="1" type="ORF">NEZAVI_LOCUS15101</name>
</gene>
<name>A0A9P0MXH5_NEZVI</name>
<accession>A0A9P0MXH5</accession>
<evidence type="ECO:0000313" key="2">
    <source>
        <dbReference type="Proteomes" id="UP001152798"/>
    </source>
</evidence>